<evidence type="ECO:0000313" key="4">
    <source>
        <dbReference type="EMBL" id="MDA5108368.1"/>
    </source>
</evidence>
<dbReference type="SUPFAM" id="SSF56059">
    <property type="entry name" value="Glutathione synthetase ATP-binding domain-like"/>
    <property type="match status" value="1"/>
</dbReference>
<dbReference type="Proteomes" id="UP001151071">
    <property type="component" value="Unassembled WGS sequence"/>
</dbReference>
<dbReference type="PANTHER" id="PTHR42793">
    <property type="entry name" value="COA BINDING DOMAIN CONTAINING PROTEIN"/>
    <property type="match status" value="1"/>
</dbReference>
<dbReference type="AlphaFoldDB" id="A0A9X3TQU8"/>
<dbReference type="InterPro" id="IPR011761">
    <property type="entry name" value="ATP-grasp"/>
</dbReference>
<keyword evidence="4" id="KW-0436">Ligase</keyword>
<dbReference type="FunFam" id="3.30.1490.20:FF:000020">
    <property type="entry name" value="Protein lysine acetyltransferase"/>
    <property type="match status" value="1"/>
</dbReference>
<dbReference type="RefSeq" id="WP_271139891.1">
    <property type="nucleotide sequence ID" value="NZ_JAPYYP010000007.1"/>
</dbReference>
<dbReference type="Gene3D" id="3.30.1490.20">
    <property type="entry name" value="ATP-grasp fold, A domain"/>
    <property type="match status" value="1"/>
</dbReference>
<dbReference type="Gene3D" id="3.30.470.20">
    <property type="entry name" value="ATP-grasp fold, B domain"/>
    <property type="match status" value="1"/>
</dbReference>
<keyword evidence="2" id="KW-0547">Nucleotide-binding</keyword>
<comment type="similarity">
    <text evidence="1">In the N-terminal section; belongs to the acetate CoA ligase alpha subunit family.</text>
</comment>
<dbReference type="PROSITE" id="PS50975">
    <property type="entry name" value="ATP_GRASP"/>
    <property type="match status" value="1"/>
</dbReference>
<protein>
    <submittedName>
        <fullName evidence="4">Acetate--CoA ligase family protein</fullName>
    </submittedName>
</protein>
<dbReference type="GO" id="GO:0043758">
    <property type="term" value="F:acetate-CoA ligase (ADP-forming) activity"/>
    <property type="evidence" value="ECO:0007669"/>
    <property type="project" value="InterPro"/>
</dbReference>
<reference evidence="4" key="1">
    <citation type="submission" date="2022-12" db="EMBL/GenBank/DDBJ databases">
        <title>Draft genome sequence of the thermophilic strain Brevibacillus thermoruber HT42, isolated from Los Humeros, Puebla, Mexico, with biotechnological potential.</title>
        <authorList>
            <person name="Lara Sanchez J."/>
            <person name="Solis Palacios R."/>
            <person name="Bustos Baena A.S."/>
            <person name="Ruz Baez A.E."/>
            <person name="Espinosa Luna G."/>
            <person name="Oliart Ros R.M."/>
        </authorList>
    </citation>
    <scope>NUCLEOTIDE SEQUENCE</scope>
    <source>
        <strain evidence="4">HT42</strain>
    </source>
</reference>
<dbReference type="Gene3D" id="3.40.50.720">
    <property type="entry name" value="NAD(P)-binding Rossmann-like Domain"/>
    <property type="match status" value="1"/>
</dbReference>
<dbReference type="InterPro" id="IPR016102">
    <property type="entry name" value="Succinyl-CoA_synth-like"/>
</dbReference>
<dbReference type="InterPro" id="IPR043938">
    <property type="entry name" value="Ligase_CoA_dom"/>
</dbReference>
<dbReference type="InterPro" id="IPR032875">
    <property type="entry name" value="Succ_CoA_lig_flav_dom"/>
</dbReference>
<evidence type="ECO:0000313" key="5">
    <source>
        <dbReference type="Proteomes" id="UP001151071"/>
    </source>
</evidence>
<feature type="domain" description="ATP-grasp" evidence="3">
    <location>
        <begin position="501"/>
        <end position="537"/>
    </location>
</feature>
<sequence length="717" mass="77862">MKAKPFVTPERLRRFFHPQNVALVGATDKSRWSVFTFANLKSMNFPGEIYCVNPNRDVVHGQKAYRSLLEIEEPIDLAYVMVSTSQIMQVMDEAAKKQIRNLVLLTSGFSEIGREGSERERELVAFAEAHDQVILGPNGNGFINVTAQLTPYGLPITPPVKAGPVGVVLQSGALASSILTLAQVRNVGLSFLVSMGNETMISATDVIDYLIEDESTRVIALFLESIRQPGEFARVARKALERGKPIVALKIGRSEESARTAMAHTGALVGDDAVNDAVFRQLGVIRVDSLEDLLTTAGLLGCTPPLAGRRMGVVTPSGGACDILSDRAQDEGIELPPFAPETTAELKQIVPPFSTVHNPLDVTGYVVVDRTLLLRALSTVANDPGLDFIVCLTEPPRVKPDDPQPMYEQFDNLARIVRESRRPIVLFTNTAIDITPFGQEVIDRFGLHFVGGMEHGMTALGKALWWHEKRARAQTELPPAEPREGARGDTGVGEWSEYRARLFLQEHGVPVVPGLLAASAGEAAAAARELGLPVALKVQSSDIAHKSDIGGVVLNLRSEREVEEAYQTILNNVRQRSPASRVEGVLVSPMRAAGTELLVGIVKDPLWGLVLAVGLGGVFVEVLKDTSLRMLPVDRAEIKRMLEELRGAALLKGARGRTPADLDQVAEAIYRVTRVALSVSDQLQALEINPLWVRGTQVEALDALIKWNESSAAVSKP</sequence>
<dbReference type="EMBL" id="JAPYYP010000007">
    <property type="protein sequence ID" value="MDA5108368.1"/>
    <property type="molecule type" value="Genomic_DNA"/>
</dbReference>
<proteinExistence type="inferred from homology"/>
<dbReference type="Pfam" id="PF13380">
    <property type="entry name" value="CoA_binding_2"/>
    <property type="match status" value="1"/>
</dbReference>
<evidence type="ECO:0000259" key="3">
    <source>
        <dbReference type="PROSITE" id="PS50975"/>
    </source>
</evidence>
<dbReference type="GO" id="GO:0046872">
    <property type="term" value="F:metal ion binding"/>
    <property type="evidence" value="ECO:0007669"/>
    <property type="project" value="InterPro"/>
</dbReference>
<dbReference type="SUPFAM" id="SSF51735">
    <property type="entry name" value="NAD(P)-binding Rossmann-fold domains"/>
    <property type="match status" value="1"/>
</dbReference>
<name>A0A9X3TQU8_9BACL</name>
<gene>
    <name evidence="4" type="ORF">O3V59_08345</name>
</gene>
<dbReference type="Pfam" id="PF19045">
    <property type="entry name" value="Ligase_CoA_2"/>
    <property type="match status" value="1"/>
</dbReference>
<comment type="caution">
    <text evidence="4">The sequence shown here is derived from an EMBL/GenBank/DDBJ whole genome shotgun (WGS) entry which is preliminary data.</text>
</comment>
<keyword evidence="2" id="KW-0067">ATP-binding</keyword>
<dbReference type="GO" id="GO:0005524">
    <property type="term" value="F:ATP binding"/>
    <property type="evidence" value="ECO:0007669"/>
    <property type="project" value="UniProtKB-UniRule"/>
</dbReference>
<keyword evidence="5" id="KW-1185">Reference proteome</keyword>
<dbReference type="InterPro" id="IPR003781">
    <property type="entry name" value="CoA-bd"/>
</dbReference>
<dbReference type="Pfam" id="PF13607">
    <property type="entry name" value="Succ_CoA_lig"/>
    <property type="match status" value="1"/>
</dbReference>
<dbReference type="SUPFAM" id="SSF52210">
    <property type="entry name" value="Succinyl-CoA synthetase domains"/>
    <property type="match status" value="2"/>
</dbReference>
<dbReference type="SMART" id="SM00881">
    <property type="entry name" value="CoA_binding"/>
    <property type="match status" value="1"/>
</dbReference>
<dbReference type="Pfam" id="PF13549">
    <property type="entry name" value="ATP-grasp_5"/>
    <property type="match status" value="1"/>
</dbReference>
<dbReference type="PANTHER" id="PTHR42793:SF4">
    <property type="entry name" value="BLL6376 PROTEIN"/>
    <property type="match status" value="1"/>
</dbReference>
<dbReference type="Gene3D" id="3.40.50.261">
    <property type="entry name" value="Succinyl-CoA synthetase domains"/>
    <property type="match status" value="2"/>
</dbReference>
<evidence type="ECO:0000256" key="1">
    <source>
        <dbReference type="ARBA" id="ARBA00060888"/>
    </source>
</evidence>
<dbReference type="InterPro" id="IPR013815">
    <property type="entry name" value="ATP_grasp_subdomain_1"/>
</dbReference>
<dbReference type="InterPro" id="IPR036291">
    <property type="entry name" value="NAD(P)-bd_dom_sf"/>
</dbReference>
<accession>A0A9X3TQU8</accession>
<organism evidence="4 5">
    <name type="scientific">Brevibacillus thermoruber</name>
    <dbReference type="NCBI Taxonomy" id="33942"/>
    <lineage>
        <taxon>Bacteria</taxon>
        <taxon>Bacillati</taxon>
        <taxon>Bacillota</taxon>
        <taxon>Bacilli</taxon>
        <taxon>Bacillales</taxon>
        <taxon>Paenibacillaceae</taxon>
        <taxon>Brevibacillus</taxon>
    </lineage>
</organism>
<evidence type="ECO:0000256" key="2">
    <source>
        <dbReference type="PROSITE-ProRule" id="PRU00409"/>
    </source>
</evidence>